<dbReference type="PANTHER" id="PTHR11261:SF3">
    <property type="entry name" value="RETINOL-BINDING PROTEIN 3"/>
    <property type="match status" value="1"/>
</dbReference>
<dbReference type="GO" id="GO:0006508">
    <property type="term" value="P:proteolysis"/>
    <property type="evidence" value="ECO:0007669"/>
    <property type="project" value="InterPro"/>
</dbReference>
<name>A0A1X7FZL7_9SPHN</name>
<dbReference type="InterPro" id="IPR029045">
    <property type="entry name" value="ClpP/crotonase-like_dom_sf"/>
</dbReference>
<dbReference type="InterPro" id="IPR005151">
    <property type="entry name" value="Tail-specific_protease"/>
</dbReference>
<protein>
    <submittedName>
        <fullName evidence="2">N-terminal domain of Peptidase_S41</fullName>
    </submittedName>
</protein>
<dbReference type="Pfam" id="PF11918">
    <property type="entry name" value="Peptidase_S41_N"/>
    <property type="match status" value="1"/>
</dbReference>
<dbReference type="SUPFAM" id="SSF52096">
    <property type="entry name" value="ClpP/crotonase"/>
    <property type="match status" value="1"/>
</dbReference>
<dbReference type="STRING" id="941907.SAMN06295910_0521"/>
<reference evidence="3" key="1">
    <citation type="submission" date="2017-04" db="EMBL/GenBank/DDBJ databases">
        <authorList>
            <person name="Varghese N."/>
            <person name="Submissions S."/>
        </authorList>
    </citation>
    <scope>NUCLEOTIDE SEQUENCE [LARGE SCALE GENOMIC DNA]</scope>
    <source>
        <strain evidence="3">Dd16</strain>
    </source>
</reference>
<feature type="domain" description="Tail specific protease" evidence="1">
    <location>
        <begin position="127"/>
        <end position="318"/>
    </location>
</feature>
<dbReference type="Proteomes" id="UP000192934">
    <property type="component" value="Chromosome I"/>
</dbReference>
<organism evidence="2 3">
    <name type="scientific">Allosphingosinicella indica</name>
    <dbReference type="NCBI Taxonomy" id="941907"/>
    <lineage>
        <taxon>Bacteria</taxon>
        <taxon>Pseudomonadati</taxon>
        <taxon>Pseudomonadota</taxon>
        <taxon>Alphaproteobacteria</taxon>
        <taxon>Sphingomonadales</taxon>
        <taxon>Sphingomonadaceae</taxon>
        <taxon>Allosphingosinicella</taxon>
    </lineage>
</organism>
<dbReference type="Gene3D" id="3.90.226.10">
    <property type="entry name" value="2-enoyl-CoA Hydratase, Chain A, domain 1"/>
    <property type="match status" value="1"/>
</dbReference>
<keyword evidence="3" id="KW-1185">Reference proteome</keyword>
<dbReference type="GO" id="GO:0008236">
    <property type="term" value="F:serine-type peptidase activity"/>
    <property type="evidence" value="ECO:0007669"/>
    <property type="project" value="InterPro"/>
</dbReference>
<dbReference type="Pfam" id="PF03572">
    <property type="entry name" value="Peptidase_S41"/>
    <property type="match status" value="1"/>
</dbReference>
<evidence type="ECO:0000313" key="3">
    <source>
        <dbReference type="Proteomes" id="UP000192934"/>
    </source>
</evidence>
<evidence type="ECO:0000259" key="1">
    <source>
        <dbReference type="SMART" id="SM00245"/>
    </source>
</evidence>
<dbReference type="Gene3D" id="3.30.750.44">
    <property type="match status" value="1"/>
</dbReference>
<dbReference type="PANTHER" id="PTHR11261">
    <property type="entry name" value="INTERPHOTORECEPTOR RETINOID-BINDING PROTEIN"/>
    <property type="match status" value="1"/>
</dbReference>
<dbReference type="CDD" id="cd07563">
    <property type="entry name" value="Peptidase_S41_IRBP"/>
    <property type="match status" value="1"/>
</dbReference>
<dbReference type="EMBL" id="LT840185">
    <property type="protein sequence ID" value="SMF61531.1"/>
    <property type="molecule type" value="Genomic_DNA"/>
</dbReference>
<proteinExistence type="predicted"/>
<gene>
    <name evidence="2" type="ORF">SAMN06295910_0521</name>
</gene>
<dbReference type="SMART" id="SM00245">
    <property type="entry name" value="TSPc"/>
    <property type="match status" value="1"/>
</dbReference>
<dbReference type="AlphaFoldDB" id="A0A1X7FZL7"/>
<sequence length="347" mass="35537">MAAATVTAGLSMTSPAAGWGNDQAALAPDTNQTVESLAKTLEDNFVFPDVAADYARMLRAKQAAGAYAALTDPAALAAALTADLQAVHPDNHLKVVPPQAAKAGEKSSPPPMPAGGLERSGWIADGVAYVEFTLFPGDKKTLDGIAAFIGNYGDARAVIIDARRHKGGGLAEMDALFPALFEAETQLVGMDTRLAVEQAMGPMAPDLPTLRRVAGPDGVVRRMHFAMGDSAKARLGKAKVFLLVSGKTGSAAEHLSLSLKRTGRATLIGEPTGGAGHYGGMMPIAAGYSVFVPVGRTFDPDTGEGWEGKGVAPDVAVPADQALLEALRLAGVADVAAAAGRFPGPTA</sequence>
<evidence type="ECO:0000313" key="2">
    <source>
        <dbReference type="EMBL" id="SMF61531.1"/>
    </source>
</evidence>
<accession>A0A1X7FZL7</accession>